<keyword evidence="2" id="KW-1185">Reference proteome</keyword>
<comment type="caution">
    <text evidence="1">The sequence shown here is derived from an EMBL/GenBank/DDBJ whole genome shotgun (WGS) entry which is preliminary data.</text>
</comment>
<sequence length="454" mass="52923">MSLPLTVLLLVQPLYSGAVETLIWHAYQQRFIPIVKKDNLIIEDTQVNEKFNFHLDVIKLANFEEKSLIIFKNNDSEISGITGELWNVLSEYLNFTLVPLKVTERNFGNLNENGSFNGLLGLVQKNEAQVIPRIPMLSDFSSELEFTIPLWKIRYNLYIKPLHEHYEQDQYWILKLFTTELWVALQVFFLALCFAGYLYEKNAQNLYRDQTHIDVKDNAIYTVAIVTQQGEIPGEFFQKSRVICVIASFFSWIIFSAFNSLSIYLMTNESFQPPFNDLKGLIENSQYDLVTWEGIAAESLLQAEFLRNCRNPKDEKRISFIPFEELYARTCLSKSKKFCIFNLDDLHRIKSQDSCNLVRLPTSYFERWISSGVKRNFHRESFDFGILRTFETGILSRLKNQWLPIKQQDNNPTIFRPIGVTQIALILMFLLIGLVASVTLFVIESIVSMYWEHT</sequence>
<dbReference type="EMBL" id="CM056741">
    <property type="protein sequence ID" value="KAJ8682004.1"/>
    <property type="molecule type" value="Genomic_DNA"/>
</dbReference>
<organism evidence="1 2">
    <name type="scientific">Eretmocerus hayati</name>
    <dbReference type="NCBI Taxonomy" id="131215"/>
    <lineage>
        <taxon>Eukaryota</taxon>
        <taxon>Metazoa</taxon>
        <taxon>Ecdysozoa</taxon>
        <taxon>Arthropoda</taxon>
        <taxon>Hexapoda</taxon>
        <taxon>Insecta</taxon>
        <taxon>Pterygota</taxon>
        <taxon>Neoptera</taxon>
        <taxon>Endopterygota</taxon>
        <taxon>Hymenoptera</taxon>
        <taxon>Apocrita</taxon>
        <taxon>Proctotrupomorpha</taxon>
        <taxon>Chalcidoidea</taxon>
        <taxon>Aphelinidae</taxon>
        <taxon>Aphelininae</taxon>
        <taxon>Eretmocerus</taxon>
    </lineage>
</organism>
<evidence type="ECO:0000313" key="1">
    <source>
        <dbReference type="EMBL" id="KAJ8682004.1"/>
    </source>
</evidence>
<name>A0ACC2PFD1_9HYME</name>
<evidence type="ECO:0000313" key="2">
    <source>
        <dbReference type="Proteomes" id="UP001239111"/>
    </source>
</evidence>
<gene>
    <name evidence="1" type="ORF">QAD02_017796</name>
</gene>
<reference evidence="1" key="1">
    <citation type="submission" date="2023-04" db="EMBL/GenBank/DDBJ databases">
        <title>A chromosome-level genome assembly of the parasitoid wasp Eretmocerus hayati.</title>
        <authorList>
            <person name="Zhong Y."/>
            <person name="Liu S."/>
            <person name="Liu Y."/>
        </authorList>
    </citation>
    <scope>NUCLEOTIDE SEQUENCE</scope>
    <source>
        <strain evidence="1">ZJU_SS_LIU_2023</strain>
    </source>
</reference>
<proteinExistence type="predicted"/>
<protein>
    <submittedName>
        <fullName evidence="1">Uncharacterized protein</fullName>
    </submittedName>
</protein>
<accession>A0ACC2PFD1</accession>
<dbReference type="Proteomes" id="UP001239111">
    <property type="component" value="Chromosome 1"/>
</dbReference>